<evidence type="ECO:0000313" key="3">
    <source>
        <dbReference type="Proteomes" id="UP000291084"/>
    </source>
</evidence>
<protein>
    <submittedName>
        <fullName evidence="2">Uncharacterized protein</fullName>
    </submittedName>
</protein>
<proteinExistence type="predicted"/>
<reference evidence="2 3" key="1">
    <citation type="journal article" date="2015" name="Sci. Rep.">
        <title>The power of single molecule real-time sequencing technology in the de novo assembly of a eukaryotic genome.</title>
        <authorList>
            <person name="Sakai H."/>
            <person name="Naito K."/>
            <person name="Ogiso-Tanaka E."/>
            <person name="Takahashi Y."/>
            <person name="Iseki K."/>
            <person name="Muto C."/>
            <person name="Satou K."/>
            <person name="Teruya K."/>
            <person name="Shiroma A."/>
            <person name="Shimoji M."/>
            <person name="Hirano T."/>
            <person name="Itoh T."/>
            <person name="Kaga A."/>
            <person name="Tomooka N."/>
        </authorList>
    </citation>
    <scope>NUCLEOTIDE SEQUENCE [LARGE SCALE GENOMIC DNA]</scope>
    <source>
        <strain evidence="3">cv. Shumari</strain>
    </source>
</reference>
<name>A0A0S3TCG1_PHAAN</name>
<feature type="region of interest" description="Disordered" evidence="1">
    <location>
        <begin position="1"/>
        <end position="21"/>
    </location>
</feature>
<evidence type="ECO:0000256" key="1">
    <source>
        <dbReference type="SAM" id="MobiDB-lite"/>
    </source>
</evidence>
<feature type="compositionally biased region" description="Basic and acidic residues" evidence="1">
    <location>
        <begin position="1"/>
        <end position="10"/>
    </location>
</feature>
<dbReference type="Proteomes" id="UP000291084">
    <property type="component" value="Chromosome 11"/>
</dbReference>
<gene>
    <name evidence="2" type="primary">Vigan.11G245700</name>
    <name evidence="2" type="ORF">VIGAN_11245700</name>
</gene>
<sequence>MIAFGERRDFGGSSNPTRFLQSQHAHSHHLLKKEKDYDMNCLSSTFKKELCFEHFLSVYNHFSMLIWKTVRSRKFEIQYVEKLQCFQL</sequence>
<keyword evidence="3" id="KW-1185">Reference proteome</keyword>
<dbReference type="AlphaFoldDB" id="A0A0S3TCG1"/>
<accession>A0A0S3TCG1</accession>
<organism evidence="2 3">
    <name type="scientific">Vigna angularis var. angularis</name>
    <dbReference type="NCBI Taxonomy" id="157739"/>
    <lineage>
        <taxon>Eukaryota</taxon>
        <taxon>Viridiplantae</taxon>
        <taxon>Streptophyta</taxon>
        <taxon>Embryophyta</taxon>
        <taxon>Tracheophyta</taxon>
        <taxon>Spermatophyta</taxon>
        <taxon>Magnoliopsida</taxon>
        <taxon>eudicotyledons</taxon>
        <taxon>Gunneridae</taxon>
        <taxon>Pentapetalae</taxon>
        <taxon>rosids</taxon>
        <taxon>fabids</taxon>
        <taxon>Fabales</taxon>
        <taxon>Fabaceae</taxon>
        <taxon>Papilionoideae</taxon>
        <taxon>50 kb inversion clade</taxon>
        <taxon>NPAAA clade</taxon>
        <taxon>indigoferoid/millettioid clade</taxon>
        <taxon>Phaseoleae</taxon>
        <taxon>Vigna</taxon>
    </lineage>
</organism>
<evidence type="ECO:0000313" key="2">
    <source>
        <dbReference type="EMBL" id="BAU02862.1"/>
    </source>
</evidence>
<dbReference type="EMBL" id="AP015044">
    <property type="protein sequence ID" value="BAU02862.1"/>
    <property type="molecule type" value="Genomic_DNA"/>
</dbReference>
<feature type="non-terminal residue" evidence="2">
    <location>
        <position position="88"/>
    </location>
</feature>